<gene>
    <name evidence="11" type="ORF">MONAX_5E036850</name>
</gene>
<evidence type="ECO:0000256" key="1">
    <source>
        <dbReference type="ARBA" id="ARBA00004389"/>
    </source>
</evidence>
<dbReference type="GO" id="GO:0015020">
    <property type="term" value="F:glucuronosyltransferase activity"/>
    <property type="evidence" value="ECO:0007669"/>
    <property type="project" value="UniProtKB-EC"/>
</dbReference>
<dbReference type="Proteomes" id="UP000335636">
    <property type="component" value="Unassembled WGS sequence"/>
</dbReference>
<dbReference type="PANTHER" id="PTHR48043:SF161">
    <property type="entry name" value="UDP GLUCURONOSYLTRANSFERASE FAMILY 1 MEMBER A1"/>
    <property type="match status" value="1"/>
</dbReference>
<evidence type="ECO:0000256" key="10">
    <source>
        <dbReference type="ARBA" id="ARBA00023180"/>
    </source>
</evidence>
<keyword evidence="12" id="KW-1185">Reference proteome</keyword>
<keyword evidence="9" id="KW-1133">Transmembrane helix</keyword>
<dbReference type="Pfam" id="PF00201">
    <property type="entry name" value="UDPGT"/>
    <property type="match status" value="5"/>
</dbReference>
<evidence type="ECO:0000256" key="5">
    <source>
        <dbReference type="ARBA" id="ARBA00022679"/>
    </source>
</evidence>
<sequence length="1471" mass="167528">MPLRSPVKAGKLLVVPMDGSHWFTMRSVVEKLVHRGNEVVAVMPEVSWQLGQSLNFTVKTYSTSYTLEDLDRGFNFFVDTQWKTPEQSMYGLAMGSSKAFFDITFSRCRSLFNDKKLVEYLKETSFDAVFMDPFDVCGLIVAKYFSLPSVVFARVVFCNFLEDGAQCPSPLSYVPRFFSMSSDALSFMDRVRNHLIYLEEHLFCPYFFKPALEVASEILQTPVTIGDLMSQISIWLLRTDFVFEYPRPVMPNMIFIGGINCHQRKPLPKSLSIESKQLDCWGLSYPMAPALLPAVLPLCVFLLLACGSAQAGKLLVVPMDGSHWFTMRSVVEKLVHRGNEVVAVMPEVSWQLGQSLNFTVKTYSTSYTLEDLEYAFKVFAETQMKNPDQRLLSTLFGSSNGFFELHFTHCRGLFNDKKLVEYLHESSFDSVFMDPFDMCGLIIAKYFSLPSVVFTRGVFCHYLEEGAQCPSPLSYIPRLYFGYSDAMTFKERVENLINHLGERLFCPYFLKTTLEIASETFQAPVTPYDLFSQVSIWLLRTDFVLDYPRPVMPNMIFIGGINCHQGKPLAKRVSAGLFFIALWGTVVGDRLLVVPQDGSHWLSMKDIVERLSDRGHDIVVVVPEINLLLKESTHYRRRVYPVPYGQQEMEGRYRSFGNQHFAERSFLTAAQTEYRNNMVVIDMYFLNCQSLLQDSGTLSFLKGSKFDALFTDPALPCGVILAEYLGLPSVYLFRGFPCSLEHALGGSPNPVSYIPRCYTQFSAHMTFPQRVANFLVNFLESYLFHCLYSKYEELASGLLGREVRLSALYQKDPVWLLRYDFVLEFPRPAMPNMVFIGGTNCKKHGVLSQMAVGLQGPLRGLAVFFLLCVLPRAEGKKVLVVPMEGSHWLSMRDVVRELHARGHHTVVLAPEVNIHFKKEDFFSLEPFPVSYTQEEYNHYMVDNAQFVFDSEHFVKKLLKHLALSKNVSALFESSCAGLLGNKILINHLNSSSFDVVLTDPVFPCGAVLAKYLDIPAVFFLRFIPCEFDFEGTHCPNPSSYIPRLLTMNSDHMTFLQRVKNMLYPLFLNYFCHIAFIPYVNLASELLQREVSLVDILSHASVWLFRGDFVLDYPRPVMPNMVFIGGINCVHRKPLSQMAVGLQGPLRGLAVFFLLCVLPRAEGKKVLVVPMEGSHWLSMRDVVRELHARGHHTVVLAPEVNIHFKKEDFFSLEPFPVSYTQEEYNHYMVDNAQFVFDSEHFVKKLLKHLALSKNVSALFESSCAGLLGNKILINHLNSSSFDVVLTDPVFPCGAVLAKYLDIPAVFFLRAIPCELDFEGTQCPNPSSYIPRLLTMNSDHMTFLQRVKNMLYPLFLNYFCHIAFIPYVNLASELLQREVSLVDILSHASVWLFRGDFVLDYPRPVMPNMVFIGGINCVHRKPLSQVCIGAFTSLCSRQSSLKKKLAFKCLLIQCCLPRFLPLLLLIIFSEFNY</sequence>
<dbReference type="EMBL" id="CABDUW010000153">
    <property type="protein sequence ID" value="VTJ60682.1"/>
    <property type="molecule type" value="Genomic_DNA"/>
</dbReference>
<dbReference type="SUPFAM" id="SSF53756">
    <property type="entry name" value="UDP-Glycosyltransferase/glycogen phosphorylase"/>
    <property type="match status" value="5"/>
</dbReference>
<accession>A0A5E4AVW0</accession>
<evidence type="ECO:0000256" key="4">
    <source>
        <dbReference type="ARBA" id="ARBA00022676"/>
    </source>
</evidence>
<comment type="similarity">
    <text evidence="2">Belongs to the UDP-glycosyltransferase family.</text>
</comment>
<keyword evidence="7" id="KW-0732">Signal</keyword>
<dbReference type="FunFam" id="3.40.50.2000:FF:000092">
    <property type="entry name" value="UDP-glucuronosyltransferase"/>
    <property type="match status" value="2"/>
</dbReference>
<dbReference type="GO" id="GO:0005789">
    <property type="term" value="C:endoplasmic reticulum membrane"/>
    <property type="evidence" value="ECO:0007669"/>
    <property type="project" value="UniProtKB-SubCell"/>
</dbReference>
<keyword evidence="10" id="KW-0325">Glycoprotein</keyword>
<evidence type="ECO:0000256" key="2">
    <source>
        <dbReference type="ARBA" id="ARBA00009995"/>
    </source>
</evidence>
<dbReference type="EC" id="2.4.1.17" evidence="3"/>
<keyword evidence="5" id="KW-0808">Transferase</keyword>
<dbReference type="InterPro" id="IPR050271">
    <property type="entry name" value="UDP-glycosyltransferase"/>
</dbReference>
<dbReference type="InterPro" id="IPR002213">
    <property type="entry name" value="UDP_glucos_trans"/>
</dbReference>
<keyword evidence="8" id="KW-0256">Endoplasmic reticulum</keyword>
<reference evidence="11" key="1">
    <citation type="submission" date="2019-04" db="EMBL/GenBank/DDBJ databases">
        <authorList>
            <person name="Alioto T."/>
            <person name="Alioto T."/>
        </authorList>
    </citation>
    <scope>NUCLEOTIDE SEQUENCE [LARGE SCALE GENOMIC DNA]</scope>
</reference>
<evidence type="ECO:0000256" key="8">
    <source>
        <dbReference type="ARBA" id="ARBA00022824"/>
    </source>
</evidence>
<evidence type="ECO:0000256" key="7">
    <source>
        <dbReference type="ARBA" id="ARBA00022729"/>
    </source>
</evidence>
<name>A0A5E4AVW0_MARMO</name>
<dbReference type="FunFam" id="3.40.50.2000:FF:000066">
    <property type="entry name" value="UDP-glucuronosyltransferase 1-1"/>
    <property type="match status" value="3"/>
</dbReference>
<dbReference type="PANTHER" id="PTHR48043">
    <property type="entry name" value="EG:EG0003.4 PROTEIN-RELATED"/>
    <property type="match status" value="1"/>
</dbReference>
<comment type="caution">
    <text evidence="11">The sequence shown here is derived from an EMBL/GenBank/DDBJ whole genome shotgun (WGS) entry which is preliminary data.</text>
</comment>
<protein>
    <recommendedName>
        <fullName evidence="3">glucuronosyltransferase</fullName>
        <ecNumber evidence="3">2.4.1.17</ecNumber>
    </recommendedName>
</protein>
<dbReference type="Gene3D" id="3.40.50.2000">
    <property type="entry name" value="Glycogen Phosphorylase B"/>
    <property type="match status" value="5"/>
</dbReference>
<keyword evidence="6" id="KW-0812">Transmembrane</keyword>
<proteinExistence type="inferred from homology"/>
<evidence type="ECO:0000256" key="6">
    <source>
        <dbReference type="ARBA" id="ARBA00022692"/>
    </source>
</evidence>
<evidence type="ECO:0000256" key="9">
    <source>
        <dbReference type="ARBA" id="ARBA00022989"/>
    </source>
</evidence>
<keyword evidence="4" id="KW-0328">Glycosyltransferase</keyword>
<organism evidence="11 12">
    <name type="scientific">Marmota monax</name>
    <name type="common">Woodchuck</name>
    <dbReference type="NCBI Taxonomy" id="9995"/>
    <lineage>
        <taxon>Eukaryota</taxon>
        <taxon>Metazoa</taxon>
        <taxon>Chordata</taxon>
        <taxon>Craniata</taxon>
        <taxon>Vertebrata</taxon>
        <taxon>Euteleostomi</taxon>
        <taxon>Mammalia</taxon>
        <taxon>Eutheria</taxon>
        <taxon>Euarchontoglires</taxon>
        <taxon>Glires</taxon>
        <taxon>Rodentia</taxon>
        <taxon>Sciuromorpha</taxon>
        <taxon>Sciuridae</taxon>
        <taxon>Xerinae</taxon>
        <taxon>Marmotini</taxon>
        <taxon>Marmota</taxon>
    </lineage>
</organism>
<comment type="subcellular location">
    <subcellularLocation>
        <location evidence="1">Endoplasmic reticulum membrane</location>
        <topology evidence="1">Single-pass membrane protein</topology>
    </subcellularLocation>
</comment>
<keyword evidence="9" id="KW-0472">Membrane</keyword>
<evidence type="ECO:0000256" key="3">
    <source>
        <dbReference type="ARBA" id="ARBA00012544"/>
    </source>
</evidence>
<evidence type="ECO:0000313" key="12">
    <source>
        <dbReference type="Proteomes" id="UP000335636"/>
    </source>
</evidence>
<evidence type="ECO:0000313" key="11">
    <source>
        <dbReference type="EMBL" id="VTJ60682.1"/>
    </source>
</evidence>